<dbReference type="Gene3D" id="3.30.565.10">
    <property type="entry name" value="Histidine kinase-like ATPase, C-terminal domain"/>
    <property type="match status" value="1"/>
</dbReference>
<keyword evidence="13" id="KW-1185">Reference proteome</keyword>
<dbReference type="Proteomes" id="UP001060164">
    <property type="component" value="Chromosome"/>
</dbReference>
<gene>
    <name evidence="12" type="ORF">NQ502_15930</name>
</gene>
<keyword evidence="3" id="KW-0597">Phosphoprotein</keyword>
<proteinExistence type="predicted"/>
<feature type="transmembrane region" description="Helical" evidence="9">
    <location>
        <begin position="105"/>
        <end position="125"/>
    </location>
</feature>
<evidence type="ECO:0000259" key="10">
    <source>
        <dbReference type="Pfam" id="PF02518"/>
    </source>
</evidence>
<comment type="catalytic activity">
    <reaction evidence="1">
        <text>ATP + protein L-histidine = ADP + protein N-phospho-L-histidine.</text>
        <dbReference type="EC" id="2.7.13.3"/>
    </reaction>
</comment>
<feature type="domain" description="Signal transduction histidine kinase subgroup 3 dimerisation and phosphoacceptor" evidence="11">
    <location>
        <begin position="168"/>
        <end position="230"/>
    </location>
</feature>
<evidence type="ECO:0000256" key="6">
    <source>
        <dbReference type="ARBA" id="ARBA00022777"/>
    </source>
</evidence>
<dbReference type="InterPro" id="IPR011712">
    <property type="entry name" value="Sig_transdc_His_kin_sub3_dim/P"/>
</dbReference>
<sequence length="359" mass="40577">MRSIASIFLLFAYSLFTVQLTEITPVFILSFLICISIVCSCSFMGRRYRLAILLIYSAASWIMPQLLLFLPAVTYALAGARHYAAASLCVFSLLCYCIPGQVVLLLFILLGCLIAVLLFSLNHAYRNLDLQYKRTRDDTTELNLLLQQKNQSLRDKQDYEIYAATLRERNRIAREIHDNVGHLLTRSILMTGALKAVSREPVLMPSLNQLEDTLSSAMDNIRSSVHDLHDESINMEEAVKSLIAEFSFCPVRLDYDITDAVPRGIKYGFISILKEALANIMKHSNATSVHIILREHPALYQLLIEDNGTSGKPLTESGIGLINMRDRIWSLNGNIQISSDHGFRIFITVPKQMERRTTT</sequence>
<dbReference type="SUPFAM" id="SSF55874">
    <property type="entry name" value="ATPase domain of HSP90 chaperone/DNA topoisomerase II/histidine kinase"/>
    <property type="match status" value="1"/>
</dbReference>
<keyword evidence="9" id="KW-1133">Transmembrane helix</keyword>
<dbReference type="InterPro" id="IPR036890">
    <property type="entry name" value="HATPase_C_sf"/>
</dbReference>
<evidence type="ECO:0000256" key="9">
    <source>
        <dbReference type="SAM" id="Phobius"/>
    </source>
</evidence>
<organism evidence="12 13">
    <name type="scientific">Ruminococcus gauvreauii</name>
    <dbReference type="NCBI Taxonomy" id="438033"/>
    <lineage>
        <taxon>Bacteria</taxon>
        <taxon>Bacillati</taxon>
        <taxon>Bacillota</taxon>
        <taxon>Clostridia</taxon>
        <taxon>Eubacteriales</taxon>
        <taxon>Oscillospiraceae</taxon>
        <taxon>Ruminococcus</taxon>
    </lineage>
</organism>
<keyword evidence="9" id="KW-0812">Transmembrane</keyword>
<evidence type="ECO:0000256" key="1">
    <source>
        <dbReference type="ARBA" id="ARBA00000085"/>
    </source>
</evidence>
<keyword evidence="4" id="KW-0808">Transferase</keyword>
<protein>
    <recommendedName>
        <fullName evidence="2">histidine kinase</fullName>
        <ecNumber evidence="2">2.7.13.3</ecNumber>
    </recommendedName>
</protein>
<dbReference type="Gene3D" id="1.20.5.1930">
    <property type="match status" value="1"/>
</dbReference>
<evidence type="ECO:0000313" key="12">
    <source>
        <dbReference type="EMBL" id="UWP58844.1"/>
    </source>
</evidence>
<feature type="domain" description="Histidine kinase/HSP90-like ATPase" evidence="10">
    <location>
        <begin position="270"/>
        <end position="352"/>
    </location>
</feature>
<reference evidence="12" key="1">
    <citation type="journal article" date="2022" name="Cell">
        <title>Design, construction, and in vivo augmentation of a complex gut microbiome.</title>
        <authorList>
            <person name="Cheng A.G."/>
            <person name="Ho P.Y."/>
            <person name="Aranda-Diaz A."/>
            <person name="Jain S."/>
            <person name="Yu F.B."/>
            <person name="Meng X."/>
            <person name="Wang M."/>
            <person name="Iakiviak M."/>
            <person name="Nagashima K."/>
            <person name="Zhao A."/>
            <person name="Murugkar P."/>
            <person name="Patil A."/>
            <person name="Atabakhsh K."/>
            <person name="Weakley A."/>
            <person name="Yan J."/>
            <person name="Brumbaugh A.R."/>
            <person name="Higginbottom S."/>
            <person name="Dimas A."/>
            <person name="Shiver A.L."/>
            <person name="Deutschbauer A."/>
            <person name="Neff N."/>
            <person name="Sonnenburg J.L."/>
            <person name="Huang K.C."/>
            <person name="Fischbach M.A."/>
        </authorList>
    </citation>
    <scope>NUCLEOTIDE SEQUENCE</scope>
    <source>
        <strain evidence="12">DSM 19829</strain>
    </source>
</reference>
<name>A0ABY5VE07_9FIRM</name>
<dbReference type="EMBL" id="CP102290">
    <property type="protein sequence ID" value="UWP58844.1"/>
    <property type="molecule type" value="Genomic_DNA"/>
</dbReference>
<dbReference type="RefSeq" id="WP_028527403.1">
    <property type="nucleotide sequence ID" value="NZ_CABLBR010000001.1"/>
</dbReference>
<keyword evidence="8" id="KW-0902">Two-component regulatory system</keyword>
<evidence type="ECO:0000256" key="8">
    <source>
        <dbReference type="ARBA" id="ARBA00023012"/>
    </source>
</evidence>
<keyword evidence="7" id="KW-0067">ATP-binding</keyword>
<evidence type="ECO:0000256" key="2">
    <source>
        <dbReference type="ARBA" id="ARBA00012438"/>
    </source>
</evidence>
<evidence type="ECO:0000256" key="5">
    <source>
        <dbReference type="ARBA" id="ARBA00022741"/>
    </source>
</evidence>
<keyword evidence="5" id="KW-0547">Nucleotide-binding</keyword>
<feature type="transmembrane region" description="Helical" evidence="9">
    <location>
        <begin position="52"/>
        <end position="74"/>
    </location>
</feature>
<evidence type="ECO:0000256" key="3">
    <source>
        <dbReference type="ARBA" id="ARBA00022553"/>
    </source>
</evidence>
<dbReference type="InterPro" id="IPR003594">
    <property type="entry name" value="HATPase_dom"/>
</dbReference>
<dbReference type="GO" id="GO:0016301">
    <property type="term" value="F:kinase activity"/>
    <property type="evidence" value="ECO:0007669"/>
    <property type="project" value="UniProtKB-KW"/>
</dbReference>
<dbReference type="EC" id="2.7.13.3" evidence="2"/>
<evidence type="ECO:0000259" key="11">
    <source>
        <dbReference type="Pfam" id="PF07730"/>
    </source>
</evidence>
<dbReference type="PANTHER" id="PTHR24421">
    <property type="entry name" value="NITRATE/NITRITE SENSOR PROTEIN NARX-RELATED"/>
    <property type="match status" value="1"/>
</dbReference>
<dbReference type="Pfam" id="PF07730">
    <property type="entry name" value="HisKA_3"/>
    <property type="match status" value="1"/>
</dbReference>
<keyword evidence="6 12" id="KW-0418">Kinase</keyword>
<accession>A0ABY5VE07</accession>
<evidence type="ECO:0000256" key="4">
    <source>
        <dbReference type="ARBA" id="ARBA00022679"/>
    </source>
</evidence>
<dbReference type="Pfam" id="PF02518">
    <property type="entry name" value="HATPase_c"/>
    <property type="match status" value="1"/>
</dbReference>
<evidence type="ECO:0000313" key="13">
    <source>
        <dbReference type="Proteomes" id="UP001060164"/>
    </source>
</evidence>
<dbReference type="InterPro" id="IPR050482">
    <property type="entry name" value="Sensor_HK_TwoCompSys"/>
</dbReference>
<keyword evidence="9" id="KW-0472">Membrane</keyword>
<dbReference type="CDD" id="cd16917">
    <property type="entry name" value="HATPase_UhpB-NarQ-NarX-like"/>
    <property type="match status" value="1"/>
</dbReference>
<evidence type="ECO:0000256" key="7">
    <source>
        <dbReference type="ARBA" id="ARBA00022840"/>
    </source>
</evidence>
<dbReference type="PANTHER" id="PTHR24421:SF10">
    <property type="entry name" value="NITRATE_NITRITE SENSOR PROTEIN NARQ"/>
    <property type="match status" value="1"/>
</dbReference>